<evidence type="ECO:0000313" key="5">
    <source>
        <dbReference type="Proteomes" id="UP000234331"/>
    </source>
</evidence>
<feature type="region of interest" description="Disordered" evidence="2">
    <location>
        <begin position="686"/>
        <end position="709"/>
    </location>
</feature>
<organism evidence="4 5">
    <name type="scientific">Frankia canadensis</name>
    <dbReference type="NCBI Taxonomy" id="1836972"/>
    <lineage>
        <taxon>Bacteria</taxon>
        <taxon>Bacillati</taxon>
        <taxon>Actinomycetota</taxon>
        <taxon>Actinomycetes</taxon>
        <taxon>Frankiales</taxon>
        <taxon>Frankiaceae</taxon>
        <taxon>Frankia</taxon>
    </lineage>
</organism>
<comment type="similarity">
    <text evidence="1">Belongs to the CAPAB/TerDEXZ family.</text>
</comment>
<evidence type="ECO:0000256" key="1">
    <source>
        <dbReference type="ARBA" id="ARBA00008775"/>
    </source>
</evidence>
<sequence length="709" mass="76724">MVLAMCAATVAAMRKGGNVTLSALADELGSVSVILEWATEKDHPLDADVSVLLLGDDGKVRSNDDLVFYNQPAGAGGAVRLRGKTSSVEDRVTTFTDVVEIDMDDVPDSVDRIILAASLDGGDGLGFGCLEYLRVRLLRGSDATELLRFDVTDASIETAFVLGEVYRRIGQWKFRAIGQGYAMGLSALVTDYGVEVDPEDGGSEPESAVEALVSVVDEATEDVTVAAAASLGPAQQRTARPAQTRGKERRAQTVTTRKRRSAKRLSASKVRRVELGDVTESWQPARLFPVAGIGGAGEQERRATSALLAVLGSVREFGRTITTRFGAPAGQIETFIEVPFSLGDEPYRPDGLIRVTRGQRVWTALVEVKTGAGELRAEQVEAYLDIAREQRFDAVITISNLITAADERHPVSVDGRKTKKVSVGHLSWAEIRFRCQMLIENSAVADGTQEYLLTEFLRYLAHPRSGAERFDDMGPHWVQVRDSVALGTLRPTDRGLFPVAERFDQLAHYLCLHLGGLLGLEVLPQLNRRVDAAQRRQALAEELCRTGTLSATLRVPGAVGPVSIITDLRAGRVACSVTFDAPRQGRPLTRVRWLARQLGDANGNLRIETFEQGSREAVRAELLALVRQKPDVLVSGSENELRAFRVSLSAPLGTKRGAGKGTFVTSVVDALEKCYEEVVQNLREWRESADGSSGSDDAAKVTGTATGNG</sequence>
<protein>
    <submittedName>
        <fullName evidence="4">Putative stress response protein, TerZ-and CABP1</fullName>
    </submittedName>
</protein>
<evidence type="ECO:0000259" key="3">
    <source>
        <dbReference type="Pfam" id="PF02342"/>
    </source>
</evidence>
<dbReference type="Gene3D" id="2.60.60.30">
    <property type="entry name" value="sav2460 like domains"/>
    <property type="match status" value="1"/>
</dbReference>
<dbReference type="OrthoDB" id="56224at2"/>
<evidence type="ECO:0000313" key="4">
    <source>
        <dbReference type="EMBL" id="SNQ45611.1"/>
    </source>
</evidence>
<keyword evidence="5" id="KW-1185">Reference proteome</keyword>
<dbReference type="CDD" id="cd06974">
    <property type="entry name" value="TerD_like"/>
    <property type="match status" value="1"/>
</dbReference>
<feature type="region of interest" description="Disordered" evidence="2">
    <location>
        <begin position="231"/>
        <end position="261"/>
    </location>
</feature>
<dbReference type="PANTHER" id="PTHR32097">
    <property type="entry name" value="CAMP-BINDING PROTEIN 1-RELATED"/>
    <property type="match status" value="1"/>
</dbReference>
<gene>
    <name evidence="4" type="ORF">FRACA_1040016</name>
</gene>
<dbReference type="Pfam" id="PF02342">
    <property type="entry name" value="TerD"/>
    <property type="match status" value="1"/>
</dbReference>
<accession>A0A2I2KIX2</accession>
<dbReference type="InterPro" id="IPR051324">
    <property type="entry name" value="Stress/Tellurium_Resist"/>
</dbReference>
<dbReference type="Proteomes" id="UP000234331">
    <property type="component" value="Unassembled WGS sequence"/>
</dbReference>
<dbReference type="AlphaFoldDB" id="A0A2I2KIX2"/>
<dbReference type="RefSeq" id="WP_101829757.1">
    <property type="nucleotide sequence ID" value="NZ_FZMO01000007.1"/>
</dbReference>
<dbReference type="PANTHER" id="PTHR32097:SF4">
    <property type="entry name" value="GENERAL STRESS PROTEIN 16U"/>
    <property type="match status" value="1"/>
</dbReference>
<feature type="domain" description="TerD" evidence="3">
    <location>
        <begin position="12"/>
        <end position="192"/>
    </location>
</feature>
<proteinExistence type="inferred from homology"/>
<reference evidence="4 5" key="1">
    <citation type="submission" date="2017-06" db="EMBL/GenBank/DDBJ databases">
        <authorList>
            <person name="Kim H.J."/>
            <person name="Triplett B.A."/>
        </authorList>
    </citation>
    <scope>NUCLEOTIDE SEQUENCE [LARGE SCALE GENOMIC DNA]</scope>
    <source>
        <strain evidence="4">FRACA_ARgP5</strain>
    </source>
</reference>
<name>A0A2I2KIX2_9ACTN</name>
<dbReference type="EMBL" id="FZMO01000007">
    <property type="protein sequence ID" value="SNQ45611.1"/>
    <property type="molecule type" value="Genomic_DNA"/>
</dbReference>
<evidence type="ECO:0000256" key="2">
    <source>
        <dbReference type="SAM" id="MobiDB-lite"/>
    </source>
</evidence>
<dbReference type="InterPro" id="IPR003325">
    <property type="entry name" value="TerD"/>
</dbReference>